<dbReference type="AlphaFoldDB" id="A0A195BW75"/>
<dbReference type="Proteomes" id="UP000078540">
    <property type="component" value="Unassembled WGS sequence"/>
</dbReference>
<gene>
    <name evidence="2" type="ORF">ALC53_00375</name>
</gene>
<evidence type="ECO:0000313" key="3">
    <source>
        <dbReference type="Proteomes" id="UP000078540"/>
    </source>
</evidence>
<keyword evidence="3" id="KW-1185">Reference proteome</keyword>
<proteinExistence type="predicted"/>
<feature type="region of interest" description="Disordered" evidence="1">
    <location>
        <begin position="1"/>
        <end position="37"/>
    </location>
</feature>
<feature type="compositionally biased region" description="Basic and acidic residues" evidence="1">
    <location>
        <begin position="1"/>
        <end position="30"/>
    </location>
</feature>
<accession>A0A195BW75</accession>
<name>A0A195BW75_9HYME</name>
<protein>
    <submittedName>
        <fullName evidence="2">Uncharacterized protein</fullName>
    </submittedName>
</protein>
<reference evidence="2 3" key="1">
    <citation type="submission" date="2015-09" db="EMBL/GenBank/DDBJ databases">
        <title>Atta colombica WGS genome.</title>
        <authorList>
            <person name="Nygaard S."/>
            <person name="Hu H."/>
            <person name="Boomsma J."/>
            <person name="Zhang G."/>
        </authorList>
    </citation>
    <scope>NUCLEOTIDE SEQUENCE [LARGE SCALE GENOMIC DNA]</scope>
    <source>
        <strain evidence="2">Treedump-2</strain>
        <tissue evidence="2">Whole body</tissue>
    </source>
</reference>
<evidence type="ECO:0000256" key="1">
    <source>
        <dbReference type="SAM" id="MobiDB-lite"/>
    </source>
</evidence>
<evidence type="ECO:0000313" key="2">
    <source>
        <dbReference type="EMBL" id="KYM92837.1"/>
    </source>
</evidence>
<dbReference type="EMBL" id="KQ976396">
    <property type="protein sequence ID" value="KYM92837.1"/>
    <property type="molecule type" value="Genomic_DNA"/>
</dbReference>
<sequence length="95" mass="10934">MSQETGRDSETEGDRNRLNKTDCDRREKQETPQGGTTTIYELTLLLASNFTRSADPDVRTSQTSVLQCWQLLAAQFGVRSRYPTIVRVFTRCHHR</sequence>
<organism evidence="2 3">
    <name type="scientific">Atta colombica</name>
    <dbReference type="NCBI Taxonomy" id="520822"/>
    <lineage>
        <taxon>Eukaryota</taxon>
        <taxon>Metazoa</taxon>
        <taxon>Ecdysozoa</taxon>
        <taxon>Arthropoda</taxon>
        <taxon>Hexapoda</taxon>
        <taxon>Insecta</taxon>
        <taxon>Pterygota</taxon>
        <taxon>Neoptera</taxon>
        <taxon>Endopterygota</taxon>
        <taxon>Hymenoptera</taxon>
        <taxon>Apocrita</taxon>
        <taxon>Aculeata</taxon>
        <taxon>Formicoidea</taxon>
        <taxon>Formicidae</taxon>
        <taxon>Myrmicinae</taxon>
        <taxon>Atta</taxon>
    </lineage>
</organism>